<dbReference type="InterPro" id="IPR013783">
    <property type="entry name" value="Ig-like_fold"/>
</dbReference>
<feature type="signal peptide" evidence="1">
    <location>
        <begin position="1"/>
        <end position="20"/>
    </location>
</feature>
<feature type="domain" description="Ig-like" evidence="2">
    <location>
        <begin position="24"/>
        <end position="131"/>
    </location>
</feature>
<dbReference type="SMART" id="SM00408">
    <property type="entry name" value="IGc2"/>
    <property type="match status" value="1"/>
</dbReference>
<reference evidence="3" key="1">
    <citation type="submission" date="2022-11" db="EMBL/GenBank/DDBJ databases">
        <title>Centuries of genome instability and evolution in soft-shell clam transmissible cancer (bioRxiv).</title>
        <authorList>
            <person name="Hart S.F.M."/>
            <person name="Yonemitsu M.A."/>
            <person name="Giersch R.M."/>
            <person name="Beal B.F."/>
            <person name="Arriagada G."/>
            <person name="Davis B.W."/>
            <person name="Ostrander E.A."/>
            <person name="Goff S.P."/>
            <person name="Metzger M.J."/>
        </authorList>
    </citation>
    <scope>NUCLEOTIDE SEQUENCE</scope>
    <source>
        <strain evidence="3">MELC-2E11</strain>
        <tissue evidence="3">Siphon/mantle</tissue>
    </source>
</reference>
<dbReference type="Gene3D" id="2.60.40.10">
    <property type="entry name" value="Immunoglobulins"/>
    <property type="match status" value="3"/>
</dbReference>
<dbReference type="PANTHER" id="PTHR45080:SF33">
    <property type="entry name" value="IG-LIKE DOMAIN-CONTAINING PROTEIN"/>
    <property type="match status" value="1"/>
</dbReference>
<keyword evidence="1" id="KW-0732">Signal</keyword>
<dbReference type="InterPro" id="IPR007110">
    <property type="entry name" value="Ig-like_dom"/>
</dbReference>
<name>A0ABY7EB81_MYAAR</name>
<feature type="chain" id="PRO_5046054822" evidence="1">
    <location>
        <begin position="21"/>
        <end position="347"/>
    </location>
</feature>
<dbReference type="InterPro" id="IPR050958">
    <property type="entry name" value="Cell_Adh-Cytoskel_Orgn"/>
</dbReference>
<dbReference type="Proteomes" id="UP001164746">
    <property type="component" value="Chromosome 5"/>
</dbReference>
<proteinExistence type="predicted"/>
<dbReference type="InterPro" id="IPR003598">
    <property type="entry name" value="Ig_sub2"/>
</dbReference>
<keyword evidence="4" id="KW-1185">Reference proteome</keyword>
<gene>
    <name evidence="3" type="ORF">MAR_021619</name>
</gene>
<accession>A0ABY7EB81</accession>
<dbReference type="SUPFAM" id="SSF48726">
    <property type="entry name" value="Immunoglobulin"/>
    <property type="match status" value="3"/>
</dbReference>
<organism evidence="3 4">
    <name type="scientific">Mya arenaria</name>
    <name type="common">Soft-shell clam</name>
    <dbReference type="NCBI Taxonomy" id="6604"/>
    <lineage>
        <taxon>Eukaryota</taxon>
        <taxon>Metazoa</taxon>
        <taxon>Spiralia</taxon>
        <taxon>Lophotrochozoa</taxon>
        <taxon>Mollusca</taxon>
        <taxon>Bivalvia</taxon>
        <taxon>Autobranchia</taxon>
        <taxon>Heteroconchia</taxon>
        <taxon>Euheterodonta</taxon>
        <taxon>Imparidentia</taxon>
        <taxon>Neoheterodontei</taxon>
        <taxon>Myida</taxon>
        <taxon>Myoidea</taxon>
        <taxon>Myidae</taxon>
        <taxon>Mya</taxon>
    </lineage>
</organism>
<protein>
    <submittedName>
        <fullName evidence="3">LACH-like protein</fullName>
    </submittedName>
</protein>
<dbReference type="Pfam" id="PF13927">
    <property type="entry name" value="Ig_3"/>
    <property type="match status" value="1"/>
</dbReference>
<dbReference type="EMBL" id="CP111016">
    <property type="protein sequence ID" value="WAR06250.1"/>
    <property type="molecule type" value="Genomic_DNA"/>
</dbReference>
<sequence length="347" mass="38597">MNWGIIAALGLLFTFNTVNGQLDPEIVDEIIPEITSQGGEAKLNCTVVNKQSGHTVHWTFMDSYAGGDIISNDKDIFITNPECKEGKKKYEVIVNKFNQRETYMLKINCLEFVDYGYYKCYIQIRGDSSASWPSKIGYLVVQVPPTITSKNVAVKQLDEGQSGFLQCEATGVPKPNITWVRSDGGMLPGGMGALWNSTILPLNNITKDNRGLYKCVADNQVRPPDVYLVALQVFFKPETKAVQDTVGQAQNRQFDAKLECRIATTTLRFQESWYTLRIKNVEANDYTKYFCIAQNRIGRNATTMITLFETMECQGANCPTYEGLGASAISVSLLATISVVTLAKLLL</sequence>
<evidence type="ECO:0000313" key="3">
    <source>
        <dbReference type="EMBL" id="WAR06250.1"/>
    </source>
</evidence>
<dbReference type="InterPro" id="IPR003599">
    <property type="entry name" value="Ig_sub"/>
</dbReference>
<evidence type="ECO:0000313" key="4">
    <source>
        <dbReference type="Proteomes" id="UP001164746"/>
    </source>
</evidence>
<dbReference type="InterPro" id="IPR036179">
    <property type="entry name" value="Ig-like_dom_sf"/>
</dbReference>
<dbReference type="SMART" id="SM00409">
    <property type="entry name" value="IG"/>
    <property type="match status" value="3"/>
</dbReference>
<feature type="domain" description="Ig-like" evidence="2">
    <location>
        <begin position="145"/>
        <end position="219"/>
    </location>
</feature>
<dbReference type="PANTHER" id="PTHR45080">
    <property type="entry name" value="CONTACTIN 5"/>
    <property type="match status" value="1"/>
</dbReference>
<dbReference type="PROSITE" id="PS50835">
    <property type="entry name" value="IG_LIKE"/>
    <property type="match status" value="2"/>
</dbReference>
<evidence type="ECO:0000256" key="1">
    <source>
        <dbReference type="SAM" id="SignalP"/>
    </source>
</evidence>
<evidence type="ECO:0000259" key="2">
    <source>
        <dbReference type="PROSITE" id="PS50835"/>
    </source>
</evidence>